<dbReference type="PROSITE" id="PS00108">
    <property type="entry name" value="PROTEIN_KINASE_ST"/>
    <property type="match status" value="1"/>
</dbReference>
<evidence type="ECO:0000256" key="6">
    <source>
        <dbReference type="SAM" id="MobiDB-lite"/>
    </source>
</evidence>
<dbReference type="SMART" id="SM00220">
    <property type="entry name" value="S_TKc"/>
    <property type="match status" value="1"/>
</dbReference>
<feature type="domain" description="Protein kinase" evidence="7">
    <location>
        <begin position="47"/>
        <end position="401"/>
    </location>
</feature>
<dbReference type="SUPFAM" id="SSF56112">
    <property type="entry name" value="Protein kinase-like (PK-like)"/>
    <property type="match status" value="1"/>
</dbReference>
<evidence type="ECO:0000313" key="8">
    <source>
        <dbReference type="EMBL" id="RMY84532.1"/>
    </source>
</evidence>
<keyword evidence="4" id="KW-0418">Kinase</keyword>
<dbReference type="Pfam" id="PF00069">
    <property type="entry name" value="Pkinase"/>
    <property type="match status" value="1"/>
</dbReference>
<dbReference type="GO" id="GO:0005634">
    <property type="term" value="C:nucleus"/>
    <property type="evidence" value="ECO:0007669"/>
    <property type="project" value="TreeGrafter"/>
</dbReference>
<feature type="compositionally biased region" description="Basic and acidic residues" evidence="6">
    <location>
        <begin position="518"/>
        <end position="538"/>
    </location>
</feature>
<keyword evidence="1" id="KW-0723">Serine/threonine-protein kinase</keyword>
<evidence type="ECO:0000256" key="3">
    <source>
        <dbReference type="ARBA" id="ARBA00022741"/>
    </source>
</evidence>
<dbReference type="VEuPathDB" id="FungiDB:BTJ68_10953"/>
<dbReference type="GO" id="GO:0043484">
    <property type="term" value="P:regulation of RNA splicing"/>
    <property type="evidence" value="ECO:0007669"/>
    <property type="project" value="TreeGrafter"/>
</dbReference>
<organism evidence="8 9">
    <name type="scientific">Hortaea werneckii</name>
    <name type="common">Black yeast</name>
    <name type="synonym">Cladosporium werneckii</name>
    <dbReference type="NCBI Taxonomy" id="91943"/>
    <lineage>
        <taxon>Eukaryota</taxon>
        <taxon>Fungi</taxon>
        <taxon>Dikarya</taxon>
        <taxon>Ascomycota</taxon>
        <taxon>Pezizomycotina</taxon>
        <taxon>Dothideomycetes</taxon>
        <taxon>Dothideomycetidae</taxon>
        <taxon>Mycosphaerellales</taxon>
        <taxon>Teratosphaeriaceae</taxon>
        <taxon>Hortaea</taxon>
    </lineage>
</organism>
<dbReference type="InterPro" id="IPR011009">
    <property type="entry name" value="Kinase-like_dom_sf"/>
</dbReference>
<dbReference type="Proteomes" id="UP000281468">
    <property type="component" value="Unassembled WGS sequence"/>
</dbReference>
<gene>
    <name evidence="8" type="ORF">D0862_11391</name>
</gene>
<dbReference type="PROSITE" id="PS50011">
    <property type="entry name" value="PROTEIN_KINASE_DOM"/>
    <property type="match status" value="1"/>
</dbReference>
<feature type="compositionally biased region" description="Acidic residues" evidence="6">
    <location>
        <begin position="437"/>
        <end position="453"/>
    </location>
</feature>
<evidence type="ECO:0000256" key="2">
    <source>
        <dbReference type="ARBA" id="ARBA00022679"/>
    </source>
</evidence>
<dbReference type="AlphaFoldDB" id="A0A3M7F6V4"/>
<feature type="compositionally biased region" description="Basic and acidic residues" evidence="6">
    <location>
        <begin position="577"/>
        <end position="589"/>
    </location>
</feature>
<dbReference type="EMBL" id="QWIQ01000493">
    <property type="protein sequence ID" value="RMY84532.1"/>
    <property type="molecule type" value="Genomic_DNA"/>
</dbReference>
<proteinExistence type="predicted"/>
<feature type="compositionally biased region" description="Acidic residues" evidence="6">
    <location>
        <begin position="491"/>
        <end position="503"/>
    </location>
</feature>
<evidence type="ECO:0000256" key="5">
    <source>
        <dbReference type="ARBA" id="ARBA00022840"/>
    </source>
</evidence>
<feature type="compositionally biased region" description="Low complexity" evidence="6">
    <location>
        <begin position="504"/>
        <end position="516"/>
    </location>
</feature>
<dbReference type="PANTHER" id="PTHR45646:SF11">
    <property type="entry name" value="SERINE_THREONINE-PROTEIN KINASE DOA"/>
    <property type="match status" value="1"/>
</dbReference>
<feature type="compositionally biased region" description="Acidic residues" evidence="6">
    <location>
        <begin position="407"/>
        <end position="423"/>
    </location>
</feature>
<feature type="compositionally biased region" description="Acidic residues" evidence="6">
    <location>
        <begin position="463"/>
        <end position="482"/>
    </location>
</feature>
<sequence length="651" mass="72662">MKHLFAHATKRFIIMQTDLKVQEETVPNYDTSRYYPVEIRDVFQDRYEVLGKLGYGTTSTTWFCRDQEHSDEDFKVLKICIHESGTSLREKDAYSQFSGLRTSNIGYWFTRMAEDMFEISGPSGFQHTCFVFTPAACTIWEILECHGGKSINLDFIKSTLLCAIRALDFLHSDAHLIHTDVKLDNMFMTLTDDAELEALAWHLAENPPEFKVDETGRKIYAQCNLRHLGANSWDHVILGDLGEAYVFDKDEDDGLLGPSIVGPAALRSPEVILGMKWGPPLDIWQIGCLFFMLLNKRLPFQNIEGEERWSGCYHLTQMTALMGPPPADYLARSEEQYLECDENCAWRNPGSKGMPDISFEALLERLEGEDKATALDFVERIFRWKPEERSTAKQLLDHPFFNFEKSDTEESSSTETDNEETDAEDKGVEEMTAEGASAEEADAEETIAEETTAEETTAKETTADEADAEETTVEEADAEDTIAEERGVEEMTAEEASAEEADAAQEARAEQAGAEEISSEKTRPTSQCTDKEISKDCTDIAESQTPSEEVVASPDDLETQILGDAGESQQPPIHARKNPEDKAPIKEEQGGGEPSEAPKSEESEDSKEEPEQTTADAKKDCGGGVVDEPQPKPLEELADLQIGLAESLQQQ</sequence>
<keyword evidence="2" id="KW-0808">Transferase</keyword>
<keyword evidence="5" id="KW-0067">ATP-binding</keyword>
<dbReference type="InterPro" id="IPR000719">
    <property type="entry name" value="Prot_kinase_dom"/>
</dbReference>
<dbReference type="Gene3D" id="3.30.200.20">
    <property type="entry name" value="Phosphorylase Kinase, domain 1"/>
    <property type="match status" value="1"/>
</dbReference>
<evidence type="ECO:0000313" key="9">
    <source>
        <dbReference type="Proteomes" id="UP000281468"/>
    </source>
</evidence>
<dbReference type="GO" id="GO:0005524">
    <property type="term" value="F:ATP binding"/>
    <property type="evidence" value="ECO:0007669"/>
    <property type="project" value="UniProtKB-KW"/>
</dbReference>
<dbReference type="VEuPathDB" id="FungiDB:BTJ68_05998"/>
<dbReference type="GO" id="GO:0004674">
    <property type="term" value="F:protein serine/threonine kinase activity"/>
    <property type="evidence" value="ECO:0007669"/>
    <property type="project" value="UniProtKB-KW"/>
</dbReference>
<protein>
    <recommendedName>
        <fullName evidence="7">Protein kinase domain-containing protein</fullName>
    </recommendedName>
</protein>
<evidence type="ECO:0000259" key="7">
    <source>
        <dbReference type="PROSITE" id="PS50011"/>
    </source>
</evidence>
<comment type="caution">
    <text evidence="8">The sequence shown here is derived from an EMBL/GenBank/DDBJ whole genome shotgun (WGS) entry which is preliminary data.</text>
</comment>
<evidence type="ECO:0000256" key="1">
    <source>
        <dbReference type="ARBA" id="ARBA00022527"/>
    </source>
</evidence>
<dbReference type="PANTHER" id="PTHR45646">
    <property type="entry name" value="SERINE/THREONINE-PROTEIN KINASE DOA-RELATED"/>
    <property type="match status" value="1"/>
</dbReference>
<keyword evidence="3" id="KW-0547">Nucleotide-binding</keyword>
<evidence type="ECO:0000256" key="4">
    <source>
        <dbReference type="ARBA" id="ARBA00022777"/>
    </source>
</evidence>
<accession>A0A3M7F6V4</accession>
<dbReference type="InterPro" id="IPR051175">
    <property type="entry name" value="CLK_kinases"/>
</dbReference>
<dbReference type="Gene3D" id="1.10.510.10">
    <property type="entry name" value="Transferase(Phosphotransferase) domain 1"/>
    <property type="match status" value="1"/>
</dbReference>
<reference evidence="8 9" key="1">
    <citation type="journal article" date="2018" name="BMC Genomics">
        <title>Genomic evidence for intraspecific hybridization in a clonal and extremely halotolerant yeast.</title>
        <authorList>
            <person name="Gostincar C."/>
            <person name="Stajich J.E."/>
            <person name="Zupancic J."/>
            <person name="Zalar P."/>
            <person name="Gunde-Cimerman N."/>
        </authorList>
    </citation>
    <scope>NUCLEOTIDE SEQUENCE [LARGE SCALE GENOMIC DNA]</scope>
    <source>
        <strain evidence="8 9">EXF-171</strain>
    </source>
</reference>
<feature type="region of interest" description="Disordered" evidence="6">
    <location>
        <begin position="400"/>
        <end position="651"/>
    </location>
</feature>
<dbReference type="InterPro" id="IPR008271">
    <property type="entry name" value="Ser/Thr_kinase_AS"/>
</dbReference>
<name>A0A3M7F6V4_HORWE</name>